<keyword evidence="2" id="KW-1185">Reference proteome</keyword>
<proteinExistence type="predicted"/>
<gene>
    <name evidence="1" type="ORF">HO173_001053</name>
</gene>
<dbReference type="Proteomes" id="UP000578531">
    <property type="component" value="Unassembled WGS sequence"/>
</dbReference>
<evidence type="ECO:0000313" key="2">
    <source>
        <dbReference type="Proteomes" id="UP000578531"/>
    </source>
</evidence>
<evidence type="ECO:0000313" key="1">
    <source>
        <dbReference type="EMBL" id="KAF6241258.1"/>
    </source>
</evidence>
<dbReference type="RefSeq" id="XP_037170506.1">
    <property type="nucleotide sequence ID" value="XM_037302999.1"/>
</dbReference>
<dbReference type="OrthoDB" id="5273928at2759"/>
<organism evidence="1 2">
    <name type="scientific">Letharia columbiana</name>
    <dbReference type="NCBI Taxonomy" id="112416"/>
    <lineage>
        <taxon>Eukaryota</taxon>
        <taxon>Fungi</taxon>
        <taxon>Dikarya</taxon>
        <taxon>Ascomycota</taxon>
        <taxon>Pezizomycotina</taxon>
        <taxon>Lecanoromycetes</taxon>
        <taxon>OSLEUM clade</taxon>
        <taxon>Lecanoromycetidae</taxon>
        <taxon>Lecanorales</taxon>
        <taxon>Lecanorineae</taxon>
        <taxon>Parmeliaceae</taxon>
        <taxon>Letharia</taxon>
    </lineage>
</organism>
<protein>
    <submittedName>
        <fullName evidence="1">Uncharacterized protein</fullName>
    </submittedName>
</protein>
<name>A0A8H6G6B5_9LECA</name>
<dbReference type="AlphaFoldDB" id="A0A8H6G6B5"/>
<accession>A0A8H6G6B5</accession>
<reference evidence="1 2" key="1">
    <citation type="journal article" date="2020" name="Genomics">
        <title>Complete, high-quality genomes from long-read metagenomic sequencing of two wolf lichen thalli reveals enigmatic genome architecture.</title>
        <authorList>
            <person name="McKenzie S.K."/>
            <person name="Walston R.F."/>
            <person name="Allen J.L."/>
        </authorList>
    </citation>
    <scope>NUCLEOTIDE SEQUENCE [LARGE SCALE GENOMIC DNA]</scope>
    <source>
        <strain evidence="1">WasteWater2</strain>
    </source>
</reference>
<dbReference type="GeneID" id="59282731"/>
<comment type="caution">
    <text evidence="1">The sequence shown here is derived from an EMBL/GenBank/DDBJ whole genome shotgun (WGS) entry which is preliminary data.</text>
</comment>
<dbReference type="EMBL" id="JACCJC010000002">
    <property type="protein sequence ID" value="KAF6241258.1"/>
    <property type="molecule type" value="Genomic_DNA"/>
</dbReference>
<sequence>MKKGLMRTGVFIAPNSYHGSNHRTINGTIKHDESGQVFTEVSCPGGPMTLDWVWKTQGSSREAACFRSSGPGCSSLANMAIRSALSHSFNITAESLEGLPWEVASLLWERLVASQLVSVKVWKAFAVAYPNEGIDALKRKHHVIARPNMKLGDYVASLISPLYHWVTFLSLSNVTCSRTDLVQISQLTNLGVLTIGRKFTTPDIGLDDSIIRGWGRSASSTDAFRLLRVLNCRSQKDITANVFAHLNQFPALSVFNVEDCNLGPKHRQAAQNHKWNYKTGKDLSEWLVKGGATSAGWDSIVHASFQLGGAFSKTTLTAEGVEAIDAIPVLHMSIGANQPDALVDVTGDQSLRSFYREWVDTFKFPNKRPLSQNIAPSIKMSYQKRTLRASKQQKLEDVLTGFGR</sequence>